<proteinExistence type="predicted"/>
<name>A0A1V9XJ44_9ACAR</name>
<gene>
    <name evidence="1" type="ORF">BIW11_03565</name>
</gene>
<dbReference type="EMBL" id="MNPL01009841">
    <property type="protein sequence ID" value="OQR73509.1"/>
    <property type="molecule type" value="Genomic_DNA"/>
</dbReference>
<keyword evidence="2" id="KW-1185">Reference proteome</keyword>
<dbReference type="Proteomes" id="UP000192247">
    <property type="component" value="Unassembled WGS sequence"/>
</dbReference>
<reference evidence="1 2" key="1">
    <citation type="journal article" date="2017" name="Gigascience">
        <title>Draft genome of the honey bee ectoparasitic mite, Tropilaelaps mercedesae, is shaped by the parasitic life history.</title>
        <authorList>
            <person name="Dong X."/>
            <person name="Armstrong S.D."/>
            <person name="Xia D."/>
            <person name="Makepeace B.L."/>
            <person name="Darby A.C."/>
            <person name="Kadowaki T."/>
        </authorList>
    </citation>
    <scope>NUCLEOTIDE SEQUENCE [LARGE SCALE GENOMIC DNA]</scope>
    <source>
        <strain evidence="1">Wuxi-XJTLU</strain>
    </source>
</reference>
<accession>A0A1V9XJ44</accession>
<evidence type="ECO:0000313" key="1">
    <source>
        <dbReference type="EMBL" id="OQR73509.1"/>
    </source>
</evidence>
<comment type="caution">
    <text evidence="1">The sequence shown here is derived from an EMBL/GenBank/DDBJ whole genome shotgun (WGS) entry which is preliminary data.</text>
</comment>
<evidence type="ECO:0000313" key="2">
    <source>
        <dbReference type="Proteomes" id="UP000192247"/>
    </source>
</evidence>
<dbReference type="AlphaFoldDB" id="A0A1V9XJ44"/>
<dbReference type="InParanoid" id="A0A1V9XJ44"/>
<protein>
    <submittedName>
        <fullName evidence="1">Uncharacterized protein</fullName>
    </submittedName>
</protein>
<sequence>MHTPAPALQDLLEAFIGPDFAWEMDSLLLFDTTWIPT</sequence>
<organism evidence="1 2">
    <name type="scientific">Tropilaelaps mercedesae</name>
    <dbReference type="NCBI Taxonomy" id="418985"/>
    <lineage>
        <taxon>Eukaryota</taxon>
        <taxon>Metazoa</taxon>
        <taxon>Ecdysozoa</taxon>
        <taxon>Arthropoda</taxon>
        <taxon>Chelicerata</taxon>
        <taxon>Arachnida</taxon>
        <taxon>Acari</taxon>
        <taxon>Parasitiformes</taxon>
        <taxon>Mesostigmata</taxon>
        <taxon>Gamasina</taxon>
        <taxon>Dermanyssoidea</taxon>
        <taxon>Laelapidae</taxon>
        <taxon>Tropilaelaps</taxon>
    </lineage>
</organism>